<proteinExistence type="predicted"/>
<evidence type="ECO:0000313" key="4">
    <source>
        <dbReference type="Proteomes" id="UP001620262"/>
    </source>
</evidence>
<evidence type="ECO:0008006" key="5">
    <source>
        <dbReference type="Google" id="ProtNLM"/>
    </source>
</evidence>
<organism evidence="3 4">
    <name type="scientific">Pseudoalteromonas rhizosphaerae</name>
    <dbReference type="NCBI Taxonomy" id="2518973"/>
    <lineage>
        <taxon>Bacteria</taxon>
        <taxon>Pseudomonadati</taxon>
        <taxon>Pseudomonadota</taxon>
        <taxon>Gammaproteobacteria</taxon>
        <taxon>Alteromonadales</taxon>
        <taxon>Pseudoalteromonadaceae</taxon>
        <taxon>Pseudoalteromonas</taxon>
    </lineage>
</organism>
<dbReference type="RefSeq" id="WP_259397091.1">
    <property type="nucleotide sequence ID" value="NZ_JBJDOT010000029.1"/>
</dbReference>
<evidence type="ECO:0000313" key="3">
    <source>
        <dbReference type="EMBL" id="MFK3865767.1"/>
    </source>
</evidence>
<feature type="compositionally biased region" description="Polar residues" evidence="2">
    <location>
        <begin position="13"/>
        <end position="28"/>
    </location>
</feature>
<reference evidence="3 4" key="1">
    <citation type="submission" date="2024-11" db="EMBL/GenBank/DDBJ databases">
        <title>The Natural Products Discovery Center: Release of the First 8490 Sequenced Strains for Exploring Actinobacteria Biosynthetic Diversity.</title>
        <authorList>
            <person name="Kalkreuter E."/>
            <person name="Kautsar S.A."/>
            <person name="Yang D."/>
            <person name="Bader C.D."/>
            <person name="Teijaro C.N."/>
            <person name="Fluegel L."/>
            <person name="Davis C.M."/>
            <person name="Simpson J.R."/>
            <person name="Lauterbach L."/>
            <person name="Steele A.D."/>
            <person name="Gui C."/>
            <person name="Meng S."/>
            <person name="Li G."/>
            <person name="Viehrig K."/>
            <person name="Ye F."/>
            <person name="Su P."/>
            <person name="Kiefer A.F."/>
            <person name="Nichols A."/>
            <person name="Cepeda A.J."/>
            <person name="Yan W."/>
            <person name="Fan B."/>
            <person name="Jiang Y."/>
            <person name="Adhikari A."/>
            <person name="Zheng C.-J."/>
            <person name="Schuster L."/>
            <person name="Cowan T.M."/>
            <person name="Smanski M.J."/>
            <person name="Chevrette M.G."/>
            <person name="De Carvalho L.P.S."/>
            <person name="Shen B."/>
        </authorList>
    </citation>
    <scope>NUCLEOTIDE SEQUENCE [LARGE SCALE GENOMIC DNA]</scope>
    <source>
        <strain evidence="3 4">NPDC078403</strain>
    </source>
</reference>
<feature type="region of interest" description="Disordered" evidence="2">
    <location>
        <begin position="1"/>
        <end position="57"/>
    </location>
</feature>
<keyword evidence="1" id="KW-0175">Coiled coil</keyword>
<evidence type="ECO:0000256" key="2">
    <source>
        <dbReference type="SAM" id="MobiDB-lite"/>
    </source>
</evidence>
<comment type="caution">
    <text evidence="3">The sequence shown here is derived from an EMBL/GenBank/DDBJ whole genome shotgun (WGS) entry which is preliminary data.</text>
</comment>
<feature type="coiled-coil region" evidence="1">
    <location>
        <begin position="59"/>
        <end position="93"/>
    </location>
</feature>
<name>A0ABW8L165_9GAMM</name>
<sequence length="139" mass="15356">MMQIHKPLGQPIASPSESTVKSNDTTGYRLSEKELDNISGRETKEKAEKEANSDMPDHIAKMIEQLKKIKEQIEQQKEQLEKLKALDNQQDEAVKAQVEAQTNMIVSMQAQMGSLVQTIAEAMKEAGITDTGALVSAMV</sequence>
<keyword evidence="4" id="KW-1185">Reference proteome</keyword>
<feature type="compositionally biased region" description="Basic and acidic residues" evidence="2">
    <location>
        <begin position="30"/>
        <end position="57"/>
    </location>
</feature>
<gene>
    <name evidence="3" type="ORF">ACI2JU_18090</name>
</gene>
<protein>
    <recommendedName>
        <fullName evidence="5">Chemotaxis protein</fullName>
    </recommendedName>
</protein>
<dbReference type="EMBL" id="JBJDOT010000029">
    <property type="protein sequence ID" value="MFK3865767.1"/>
    <property type="molecule type" value="Genomic_DNA"/>
</dbReference>
<dbReference type="Proteomes" id="UP001620262">
    <property type="component" value="Unassembled WGS sequence"/>
</dbReference>
<evidence type="ECO:0000256" key="1">
    <source>
        <dbReference type="SAM" id="Coils"/>
    </source>
</evidence>
<accession>A0ABW8L165</accession>